<evidence type="ECO:0000256" key="1">
    <source>
        <dbReference type="ARBA" id="ARBA00007689"/>
    </source>
</evidence>
<reference evidence="3 4" key="1">
    <citation type="submission" date="2018-01" db="EMBL/GenBank/DDBJ databases">
        <title>Complete genome sequence of Flavivirga eckloniae ECD14 isolated from seaweed Ecklonia cava.</title>
        <authorList>
            <person name="Lee J.H."/>
            <person name="Baik K.S."/>
            <person name="Seong C.N."/>
        </authorList>
    </citation>
    <scope>NUCLEOTIDE SEQUENCE [LARGE SCALE GENOMIC DNA]</scope>
    <source>
        <strain evidence="3 4">ECD14</strain>
    </source>
</reference>
<evidence type="ECO:0000313" key="3">
    <source>
        <dbReference type="EMBL" id="AUP80780.1"/>
    </source>
</evidence>
<dbReference type="PANTHER" id="PTHR35174">
    <property type="entry name" value="BLL7171 PROTEIN-RELATED"/>
    <property type="match status" value="1"/>
</dbReference>
<dbReference type="AlphaFoldDB" id="A0A2K9PUN3"/>
<feature type="domain" description="YCII-related" evidence="2">
    <location>
        <begin position="3"/>
        <end position="110"/>
    </location>
</feature>
<dbReference type="InterPro" id="IPR005545">
    <property type="entry name" value="YCII"/>
</dbReference>
<organism evidence="3 4">
    <name type="scientific">Flavivirga eckloniae</name>
    <dbReference type="NCBI Taxonomy" id="1803846"/>
    <lineage>
        <taxon>Bacteria</taxon>
        <taxon>Pseudomonadati</taxon>
        <taxon>Bacteroidota</taxon>
        <taxon>Flavobacteriia</taxon>
        <taxon>Flavobacteriales</taxon>
        <taxon>Flavobacteriaceae</taxon>
        <taxon>Flavivirga</taxon>
    </lineage>
</organism>
<comment type="similarity">
    <text evidence="1">Belongs to the YciI family.</text>
</comment>
<dbReference type="EMBL" id="CP025791">
    <property type="protein sequence ID" value="AUP80780.1"/>
    <property type="molecule type" value="Genomic_DNA"/>
</dbReference>
<proteinExistence type="inferred from homology"/>
<gene>
    <name evidence="3" type="ORF">C1H87_19495</name>
</gene>
<accession>A0A2K9PUN3</accession>
<dbReference type="SUPFAM" id="SSF54909">
    <property type="entry name" value="Dimeric alpha+beta barrel"/>
    <property type="match status" value="1"/>
</dbReference>
<protein>
    <recommendedName>
        <fullName evidence="2">YCII-related domain-containing protein</fullName>
    </recommendedName>
</protein>
<dbReference type="InterPro" id="IPR011008">
    <property type="entry name" value="Dimeric_a/b-barrel"/>
</dbReference>
<dbReference type="Gene3D" id="3.30.70.1060">
    <property type="entry name" value="Dimeric alpha+beta barrel"/>
    <property type="match status" value="1"/>
</dbReference>
<name>A0A2K9PUN3_9FLAO</name>
<dbReference type="Pfam" id="PF03795">
    <property type="entry name" value="YCII"/>
    <property type="match status" value="1"/>
</dbReference>
<evidence type="ECO:0000259" key="2">
    <source>
        <dbReference type="Pfam" id="PF03795"/>
    </source>
</evidence>
<dbReference type="Proteomes" id="UP000235826">
    <property type="component" value="Chromosome"/>
</dbReference>
<sequence>MKKFMIFIKDDMQNVINKTPEQQQESLKEYMAWIEDYAKTGNYIGSDPIEPNGKYITTHGIKSDGPFIESKEAISGYVLIQAKTIEDAVSFGGKCPVIKSGGAIEVRPIMGM</sequence>
<dbReference type="KEGG" id="fek:C1H87_19495"/>
<dbReference type="PANTHER" id="PTHR35174:SF3">
    <property type="entry name" value="BLL7171 PROTEIN"/>
    <property type="match status" value="1"/>
</dbReference>
<dbReference type="RefSeq" id="WP_102757426.1">
    <property type="nucleotide sequence ID" value="NZ_CP025791.1"/>
</dbReference>
<evidence type="ECO:0000313" key="4">
    <source>
        <dbReference type="Proteomes" id="UP000235826"/>
    </source>
</evidence>
<keyword evidence="4" id="KW-1185">Reference proteome</keyword>